<feature type="transmembrane region" description="Helical" evidence="6">
    <location>
        <begin position="225"/>
        <end position="243"/>
    </location>
</feature>
<feature type="transmembrane region" description="Helical" evidence="6">
    <location>
        <begin position="364"/>
        <end position="381"/>
    </location>
</feature>
<evidence type="ECO:0000256" key="4">
    <source>
        <dbReference type="ARBA" id="ARBA00023136"/>
    </source>
</evidence>
<accession>A0A9N8HX25</accession>
<feature type="transmembrane region" description="Helical" evidence="6">
    <location>
        <begin position="426"/>
        <end position="446"/>
    </location>
</feature>
<evidence type="ECO:0000313" key="7">
    <source>
        <dbReference type="EMBL" id="CAB9527935.1"/>
    </source>
</evidence>
<feature type="transmembrane region" description="Helical" evidence="6">
    <location>
        <begin position="452"/>
        <end position="473"/>
    </location>
</feature>
<feature type="region of interest" description="Disordered" evidence="5">
    <location>
        <begin position="311"/>
        <end position="353"/>
    </location>
</feature>
<name>A0A9N8HX25_9STRA</name>
<comment type="caution">
    <text evidence="7">The sequence shown here is derived from an EMBL/GenBank/DDBJ whole genome shotgun (WGS) entry which is preliminary data.</text>
</comment>
<dbReference type="EMBL" id="CAICTM010002106">
    <property type="protein sequence ID" value="CAB9527935.1"/>
    <property type="molecule type" value="Genomic_DNA"/>
</dbReference>
<evidence type="ECO:0000313" key="8">
    <source>
        <dbReference type="Proteomes" id="UP001153069"/>
    </source>
</evidence>
<dbReference type="PIRSF" id="PIRSF005799">
    <property type="entry name" value="UDP-gal_transpt"/>
    <property type="match status" value="1"/>
</dbReference>
<feature type="transmembrane region" description="Helical" evidence="6">
    <location>
        <begin position="480"/>
        <end position="496"/>
    </location>
</feature>
<feature type="transmembrane region" description="Helical" evidence="6">
    <location>
        <begin position="275"/>
        <end position="297"/>
    </location>
</feature>
<keyword evidence="3 6" id="KW-1133">Transmembrane helix</keyword>
<feature type="transmembrane region" description="Helical" evidence="6">
    <location>
        <begin position="172"/>
        <end position="192"/>
    </location>
</feature>
<dbReference type="AlphaFoldDB" id="A0A9N8HX25"/>
<dbReference type="Pfam" id="PF04142">
    <property type="entry name" value="Nuc_sug_transp"/>
    <property type="match status" value="2"/>
</dbReference>
<dbReference type="InterPro" id="IPR007271">
    <property type="entry name" value="Nuc_sug_transpt"/>
</dbReference>
<evidence type="ECO:0000256" key="1">
    <source>
        <dbReference type="ARBA" id="ARBA00004141"/>
    </source>
</evidence>
<dbReference type="SUPFAM" id="SSF103481">
    <property type="entry name" value="Multidrug resistance efflux transporter EmrE"/>
    <property type="match status" value="2"/>
</dbReference>
<evidence type="ECO:0000256" key="3">
    <source>
        <dbReference type="ARBA" id="ARBA00022989"/>
    </source>
</evidence>
<sequence length="511" mass="55825">MTDTTSSSADMHAESGNSSIEDTQGADPILTSFSKDEESDLEAAPLLHNDDNKKMAALNINCESDDDALKDPLKSTANKGNLGIFTKLMASKSNLKSVLLVLLVIQGSSAVLVGRYTRSSVPEEDLYDIGHLVLVIECFKFVLSLIAEFLSTNGNLRESIEEHIWKRPVDSLKVLVPAVLYVLQNGLIYIALSNLPAPVFISLQQGKLICTAIVSVTMLRRTYSVKQWCCLFVLAVGVAIVAVNEKKGVVQQSITEEHIDETTEVDITQSEPMQFFLVGILAVSGASFTSAFAGVYFEKVLAPEKAAPKSSTPRRAVSITPQRNGTTSSPRRAFSNSSQKNGTTSPVRNSTLQPETAAKANPGLWIRNLQLAFFSILFCLLREIWSEVSKRVNEKYHAQDDDTIYWYSAPNAVDEEKRPYLHGFTFWVWVLVLLQAGGGLLVAAVMKYADNVLKGLAMGIGVVVASVVSTVLFKVHLSSQFVLGAFIICGSVYLFSNDPPCLRSNTKSEPK</sequence>
<dbReference type="GO" id="GO:0015165">
    <property type="term" value="F:pyrimidine nucleotide-sugar transmembrane transporter activity"/>
    <property type="evidence" value="ECO:0007669"/>
    <property type="project" value="InterPro"/>
</dbReference>
<dbReference type="GO" id="GO:0000139">
    <property type="term" value="C:Golgi membrane"/>
    <property type="evidence" value="ECO:0007669"/>
    <property type="project" value="InterPro"/>
</dbReference>
<proteinExistence type="predicted"/>
<feature type="compositionally biased region" description="Polar residues" evidence="5">
    <location>
        <begin position="1"/>
        <end position="22"/>
    </location>
</feature>
<evidence type="ECO:0000256" key="2">
    <source>
        <dbReference type="ARBA" id="ARBA00022692"/>
    </source>
</evidence>
<organism evidence="7 8">
    <name type="scientific">Seminavis robusta</name>
    <dbReference type="NCBI Taxonomy" id="568900"/>
    <lineage>
        <taxon>Eukaryota</taxon>
        <taxon>Sar</taxon>
        <taxon>Stramenopiles</taxon>
        <taxon>Ochrophyta</taxon>
        <taxon>Bacillariophyta</taxon>
        <taxon>Bacillariophyceae</taxon>
        <taxon>Bacillariophycidae</taxon>
        <taxon>Naviculales</taxon>
        <taxon>Naviculaceae</taxon>
        <taxon>Seminavis</taxon>
    </lineage>
</organism>
<evidence type="ECO:0000256" key="6">
    <source>
        <dbReference type="SAM" id="Phobius"/>
    </source>
</evidence>
<dbReference type="PANTHER" id="PTHR10231">
    <property type="entry name" value="NUCLEOTIDE-SUGAR TRANSMEMBRANE TRANSPORTER"/>
    <property type="match status" value="1"/>
</dbReference>
<keyword evidence="2 6" id="KW-0812">Transmembrane</keyword>
<keyword evidence="4 6" id="KW-0472">Membrane</keyword>
<keyword evidence="8" id="KW-1185">Reference proteome</keyword>
<dbReference type="Proteomes" id="UP001153069">
    <property type="component" value="Unassembled WGS sequence"/>
</dbReference>
<protein>
    <submittedName>
        <fullName evidence="7">UDP-galactose translocator</fullName>
    </submittedName>
</protein>
<dbReference type="OrthoDB" id="408493at2759"/>
<feature type="region of interest" description="Disordered" evidence="5">
    <location>
        <begin position="1"/>
        <end position="38"/>
    </location>
</feature>
<comment type="subcellular location">
    <subcellularLocation>
        <location evidence="1">Membrane</location>
        <topology evidence="1">Multi-pass membrane protein</topology>
    </subcellularLocation>
</comment>
<gene>
    <name evidence="7" type="ORF">SEMRO_2108_G314880.1</name>
</gene>
<feature type="transmembrane region" description="Helical" evidence="6">
    <location>
        <begin position="97"/>
        <end position="117"/>
    </location>
</feature>
<dbReference type="InterPro" id="IPR037185">
    <property type="entry name" value="EmrE-like"/>
</dbReference>
<evidence type="ECO:0000256" key="5">
    <source>
        <dbReference type="SAM" id="MobiDB-lite"/>
    </source>
</evidence>
<reference evidence="7" key="1">
    <citation type="submission" date="2020-06" db="EMBL/GenBank/DDBJ databases">
        <authorList>
            <consortium name="Plant Systems Biology data submission"/>
        </authorList>
    </citation>
    <scope>NUCLEOTIDE SEQUENCE</scope>
    <source>
        <strain evidence="7">D6</strain>
    </source>
</reference>